<dbReference type="InterPro" id="IPR032675">
    <property type="entry name" value="LRR_dom_sf"/>
</dbReference>
<evidence type="ECO:0000256" key="1">
    <source>
        <dbReference type="SAM" id="SignalP"/>
    </source>
</evidence>
<name>A0A1I0MPU1_9RHOB</name>
<dbReference type="EMBL" id="FOIZ01000001">
    <property type="protein sequence ID" value="SEV90167.1"/>
    <property type="molecule type" value="Genomic_DNA"/>
</dbReference>
<evidence type="ECO:0000313" key="2">
    <source>
        <dbReference type="EMBL" id="SEV90167.1"/>
    </source>
</evidence>
<dbReference type="Gene3D" id="3.80.10.10">
    <property type="entry name" value="Ribonuclease Inhibitor"/>
    <property type="match status" value="1"/>
</dbReference>
<reference evidence="2 3" key="1">
    <citation type="submission" date="2016-10" db="EMBL/GenBank/DDBJ databases">
        <authorList>
            <person name="de Groot N.N."/>
        </authorList>
    </citation>
    <scope>NUCLEOTIDE SEQUENCE [LARGE SCALE GENOMIC DNA]</scope>
    <source>
        <strain evidence="2 3">DSM 17925</strain>
    </source>
</reference>
<dbReference type="SUPFAM" id="SSF52058">
    <property type="entry name" value="L domain-like"/>
    <property type="match status" value="1"/>
</dbReference>
<feature type="chain" id="PRO_5011709633" description="Leucine Rich repeat-containing protein" evidence="1">
    <location>
        <begin position="20"/>
        <end position="237"/>
    </location>
</feature>
<organism evidence="2 3">
    <name type="scientific">Cognatiyoonia koreensis</name>
    <dbReference type="NCBI Taxonomy" id="364200"/>
    <lineage>
        <taxon>Bacteria</taxon>
        <taxon>Pseudomonadati</taxon>
        <taxon>Pseudomonadota</taxon>
        <taxon>Alphaproteobacteria</taxon>
        <taxon>Rhodobacterales</taxon>
        <taxon>Paracoccaceae</taxon>
        <taxon>Cognatiyoonia</taxon>
    </lineage>
</organism>
<feature type="signal peptide" evidence="1">
    <location>
        <begin position="1"/>
        <end position="19"/>
    </location>
</feature>
<protein>
    <recommendedName>
        <fullName evidence="4">Leucine Rich repeat-containing protein</fullName>
    </recommendedName>
</protein>
<accession>A0A1I0MPU1</accession>
<keyword evidence="1" id="KW-0732">Signal</keyword>
<dbReference type="AlphaFoldDB" id="A0A1I0MPU1"/>
<dbReference type="RefSeq" id="WP_089989041.1">
    <property type="nucleotide sequence ID" value="NZ_FOIZ01000001.1"/>
</dbReference>
<dbReference type="OrthoDB" id="838089at2"/>
<dbReference type="STRING" id="364200.SAMN04488515_0144"/>
<dbReference type="Proteomes" id="UP000199167">
    <property type="component" value="Unassembled WGS sequence"/>
</dbReference>
<dbReference type="PROSITE" id="PS51257">
    <property type="entry name" value="PROKAR_LIPOPROTEIN"/>
    <property type="match status" value="1"/>
</dbReference>
<keyword evidence="3" id="KW-1185">Reference proteome</keyword>
<sequence>MMFRLLLSLIAVLALTACQTETPPVVDWKEDALKRGAEKVAACKASECTRLDLDGTHLADFTVLNDMPHVTKLMMSRTNFTDLADIADMTQLTELHISWTDVSDLSGVAAFRNLQMLHANDLYQQPTYAPVYRMTALKELSLDARPDDGLSFVRNMGRLESLFFMSGEITDLSPLAGNRSIKNLALEAALPDDVAPLLQMRGLQTLDVNSFAVDEDTKARIEDRGVTVQYFPAMIVC</sequence>
<evidence type="ECO:0008006" key="4">
    <source>
        <dbReference type="Google" id="ProtNLM"/>
    </source>
</evidence>
<proteinExistence type="predicted"/>
<evidence type="ECO:0000313" key="3">
    <source>
        <dbReference type="Proteomes" id="UP000199167"/>
    </source>
</evidence>
<gene>
    <name evidence="2" type="ORF">SAMN04488515_0144</name>
</gene>